<feature type="binding site" evidence="10">
    <location>
        <position position="66"/>
    </location>
    <ligand>
        <name>Na(+)</name>
        <dbReference type="ChEBI" id="CHEBI:29101"/>
        <note>structural</note>
    </ligand>
</feature>
<proteinExistence type="inferred from homology"/>
<evidence type="ECO:0000313" key="12">
    <source>
        <dbReference type="Proteomes" id="UP001597351"/>
    </source>
</evidence>
<reference evidence="12" key="1">
    <citation type="journal article" date="2019" name="Int. J. Syst. Evol. Microbiol.">
        <title>The Global Catalogue of Microorganisms (GCM) 10K type strain sequencing project: providing services to taxonomists for standard genome sequencing and annotation.</title>
        <authorList>
            <consortium name="The Broad Institute Genomics Platform"/>
            <consortium name="The Broad Institute Genome Sequencing Center for Infectious Disease"/>
            <person name="Wu L."/>
            <person name="Ma J."/>
        </authorList>
    </citation>
    <scope>NUCLEOTIDE SEQUENCE [LARGE SCALE GENOMIC DNA]</scope>
    <source>
        <strain evidence="12">CGMCC 1.12477</strain>
    </source>
</reference>
<evidence type="ECO:0000256" key="1">
    <source>
        <dbReference type="ARBA" id="ARBA00004651"/>
    </source>
</evidence>
<evidence type="ECO:0000256" key="4">
    <source>
        <dbReference type="ARBA" id="ARBA00022989"/>
    </source>
</evidence>
<keyword evidence="10" id="KW-0915">Sodium</keyword>
<keyword evidence="4 10" id="KW-1133">Transmembrane helix</keyword>
<comment type="subcellular location">
    <subcellularLocation>
        <location evidence="1 10">Cell membrane</location>
        <topology evidence="1 10">Multi-pass membrane protein</topology>
    </subcellularLocation>
</comment>
<evidence type="ECO:0000256" key="9">
    <source>
        <dbReference type="ARBA" id="ARBA00049940"/>
    </source>
</evidence>
<keyword evidence="10" id="KW-0406">Ion transport</keyword>
<keyword evidence="6 10" id="KW-0407">Ion channel</keyword>
<evidence type="ECO:0000313" key="11">
    <source>
        <dbReference type="EMBL" id="MFD1946332.1"/>
    </source>
</evidence>
<feature type="transmembrane region" description="Helical" evidence="10">
    <location>
        <begin position="49"/>
        <end position="71"/>
    </location>
</feature>
<evidence type="ECO:0000256" key="8">
    <source>
        <dbReference type="ARBA" id="ARBA00035585"/>
    </source>
</evidence>
<keyword evidence="10" id="KW-0813">Transport</keyword>
<evidence type="ECO:0000256" key="10">
    <source>
        <dbReference type="HAMAP-Rule" id="MF_00454"/>
    </source>
</evidence>
<comment type="similarity">
    <text evidence="7 10">Belongs to the fluoride channel Fluc/FEX (TC 1.A.43) family.</text>
</comment>
<comment type="caution">
    <text evidence="11">The sequence shown here is derived from an EMBL/GenBank/DDBJ whole genome shotgun (WGS) entry which is preliminary data.</text>
</comment>
<dbReference type="RefSeq" id="WP_343916386.1">
    <property type="nucleotide sequence ID" value="NZ_BAAAJT010000002.1"/>
</dbReference>
<keyword evidence="12" id="KW-1185">Reference proteome</keyword>
<keyword evidence="10" id="KW-0479">Metal-binding</keyword>
<keyword evidence="5 10" id="KW-0472">Membrane</keyword>
<comment type="catalytic activity">
    <reaction evidence="8">
        <text>fluoride(in) = fluoride(out)</text>
        <dbReference type="Rhea" id="RHEA:76159"/>
        <dbReference type="ChEBI" id="CHEBI:17051"/>
    </reaction>
    <physiologicalReaction direction="left-to-right" evidence="8">
        <dbReference type="Rhea" id="RHEA:76160"/>
    </physiologicalReaction>
</comment>
<keyword evidence="3 10" id="KW-0812">Transmembrane</keyword>
<protein>
    <recommendedName>
        <fullName evidence="10">Fluoride-specific ion channel FluC</fullName>
    </recommendedName>
</protein>
<comment type="activity regulation">
    <text evidence="10">Na(+) is not transported, but it plays an essential structural role and its presence is essential for fluoride channel function.</text>
</comment>
<evidence type="ECO:0000256" key="3">
    <source>
        <dbReference type="ARBA" id="ARBA00022692"/>
    </source>
</evidence>
<dbReference type="HAMAP" id="MF_00454">
    <property type="entry name" value="FluC"/>
    <property type="match status" value="1"/>
</dbReference>
<sequence length="108" mass="10560">MTELLLVAVGGAAGALLRWGLTLLGRAPWPTVAANVAGSLLLGVVVTAGPGWAVTLLGAGMAGALTTYSTFALEAVSIPLRTAIAYVVTTLLAGGLAFGLGLLLGSIG</sequence>
<dbReference type="Pfam" id="PF02537">
    <property type="entry name" value="CRCB"/>
    <property type="match status" value="1"/>
</dbReference>
<gene>
    <name evidence="10" type="primary">fluC</name>
    <name evidence="10" type="synonym">crcB</name>
    <name evidence="11" type="ORF">ACFSDE_05970</name>
</gene>
<keyword evidence="2 10" id="KW-1003">Cell membrane</keyword>
<dbReference type="EMBL" id="JBHUGD010000003">
    <property type="protein sequence ID" value="MFD1946332.1"/>
    <property type="molecule type" value="Genomic_DNA"/>
</dbReference>
<feature type="binding site" evidence="10">
    <location>
        <position position="63"/>
    </location>
    <ligand>
        <name>Na(+)</name>
        <dbReference type="ChEBI" id="CHEBI:29101"/>
        <note>structural</note>
    </ligand>
</feature>
<accession>A0ABW4TKS5</accession>
<dbReference type="InterPro" id="IPR003691">
    <property type="entry name" value="FluC"/>
</dbReference>
<evidence type="ECO:0000256" key="6">
    <source>
        <dbReference type="ARBA" id="ARBA00023303"/>
    </source>
</evidence>
<comment type="function">
    <text evidence="9 10">Fluoride-specific ion channel. Important for reducing fluoride concentration in the cell, thus reducing its toxicity.</text>
</comment>
<evidence type="ECO:0000256" key="7">
    <source>
        <dbReference type="ARBA" id="ARBA00035120"/>
    </source>
</evidence>
<evidence type="ECO:0000256" key="2">
    <source>
        <dbReference type="ARBA" id="ARBA00022475"/>
    </source>
</evidence>
<feature type="transmembrane region" description="Helical" evidence="10">
    <location>
        <begin position="83"/>
        <end position="107"/>
    </location>
</feature>
<evidence type="ECO:0000256" key="5">
    <source>
        <dbReference type="ARBA" id="ARBA00023136"/>
    </source>
</evidence>
<name>A0ABW4TKS5_9ACTN</name>
<dbReference type="Proteomes" id="UP001597351">
    <property type="component" value="Unassembled WGS sequence"/>
</dbReference>
<comment type="caution">
    <text evidence="10">Lacks conserved residue(s) required for the propagation of feature annotation.</text>
</comment>
<organism evidence="11 12">
    <name type="scientific">Nocardioides aestuarii</name>
    <dbReference type="NCBI Taxonomy" id="252231"/>
    <lineage>
        <taxon>Bacteria</taxon>
        <taxon>Bacillati</taxon>
        <taxon>Actinomycetota</taxon>
        <taxon>Actinomycetes</taxon>
        <taxon>Propionibacteriales</taxon>
        <taxon>Nocardioidaceae</taxon>
        <taxon>Nocardioides</taxon>
    </lineage>
</organism>